<comment type="catalytic activity">
    <reaction evidence="10">
        <text>O-phospho-D-serine + H2O = D-serine + phosphate</text>
        <dbReference type="Rhea" id="RHEA:24873"/>
        <dbReference type="ChEBI" id="CHEBI:15377"/>
        <dbReference type="ChEBI" id="CHEBI:35247"/>
        <dbReference type="ChEBI" id="CHEBI:43474"/>
        <dbReference type="ChEBI" id="CHEBI:58680"/>
        <dbReference type="EC" id="3.1.3.3"/>
    </reaction>
</comment>
<comment type="catalytic activity">
    <reaction evidence="9">
        <text>O-phospho-L-serine + H2O = L-serine + phosphate</text>
        <dbReference type="Rhea" id="RHEA:21208"/>
        <dbReference type="ChEBI" id="CHEBI:15377"/>
        <dbReference type="ChEBI" id="CHEBI:33384"/>
        <dbReference type="ChEBI" id="CHEBI:43474"/>
        <dbReference type="ChEBI" id="CHEBI:57524"/>
        <dbReference type="EC" id="3.1.3.3"/>
    </reaction>
</comment>
<keyword evidence="4" id="KW-0028">Amino-acid biosynthesis</keyword>
<dbReference type="PANTHER" id="PTHR43344:SF2">
    <property type="entry name" value="PHOSPHOSERINE PHOSPHATASE"/>
    <property type="match status" value="1"/>
</dbReference>
<evidence type="ECO:0000256" key="10">
    <source>
        <dbReference type="ARBA" id="ARBA00048523"/>
    </source>
</evidence>
<evidence type="ECO:0000256" key="5">
    <source>
        <dbReference type="ARBA" id="ARBA00022723"/>
    </source>
</evidence>
<name>A0A127K1U0_9BURK</name>
<dbReference type="PANTHER" id="PTHR43344">
    <property type="entry name" value="PHOSPHOSERINE PHOSPHATASE"/>
    <property type="match status" value="1"/>
</dbReference>
<reference evidence="11 12" key="1">
    <citation type="journal article" date="2014" name="Int. J. Syst. Evol. Microbiol.">
        <title>Ramlibacter solisilvae sp. nov., isolated from forest soil, and emended description of the genus Ramlibacter.</title>
        <authorList>
            <person name="Lee H.J."/>
            <person name="Lee S.H."/>
            <person name="Lee S.S."/>
            <person name="Lee J.S."/>
            <person name="Kim Y."/>
            <person name="Kim S.C."/>
            <person name="Jeon C.O."/>
        </authorList>
    </citation>
    <scope>NUCLEOTIDE SEQUENCE [LARGE SCALE GENOMIC DNA]</scope>
    <source>
        <strain evidence="11 12">5-10</strain>
    </source>
</reference>
<evidence type="ECO:0000256" key="3">
    <source>
        <dbReference type="ARBA" id="ARBA00012640"/>
    </source>
</evidence>
<comment type="cofactor">
    <cofactor evidence="1">
        <name>Mg(2+)</name>
        <dbReference type="ChEBI" id="CHEBI:18420"/>
    </cofactor>
</comment>
<dbReference type="GO" id="GO:0000287">
    <property type="term" value="F:magnesium ion binding"/>
    <property type="evidence" value="ECO:0007669"/>
    <property type="project" value="TreeGrafter"/>
</dbReference>
<dbReference type="Proteomes" id="UP000070433">
    <property type="component" value="Chromosome"/>
</dbReference>
<dbReference type="SFLD" id="SFLDS00003">
    <property type="entry name" value="Haloacid_Dehalogenase"/>
    <property type="match status" value="1"/>
</dbReference>
<keyword evidence="6" id="KW-0378">Hydrolase</keyword>
<dbReference type="EMBL" id="CP010951">
    <property type="protein sequence ID" value="AMO25472.1"/>
    <property type="molecule type" value="Genomic_DNA"/>
</dbReference>
<dbReference type="GO" id="GO:0005737">
    <property type="term" value="C:cytoplasm"/>
    <property type="evidence" value="ECO:0007669"/>
    <property type="project" value="TreeGrafter"/>
</dbReference>
<evidence type="ECO:0000256" key="4">
    <source>
        <dbReference type="ARBA" id="ARBA00022605"/>
    </source>
</evidence>
<dbReference type="InterPro" id="IPR023214">
    <property type="entry name" value="HAD_sf"/>
</dbReference>
<evidence type="ECO:0000313" key="12">
    <source>
        <dbReference type="Proteomes" id="UP000070433"/>
    </source>
</evidence>
<evidence type="ECO:0000256" key="7">
    <source>
        <dbReference type="ARBA" id="ARBA00022842"/>
    </source>
</evidence>
<evidence type="ECO:0000256" key="1">
    <source>
        <dbReference type="ARBA" id="ARBA00001946"/>
    </source>
</evidence>
<dbReference type="InterPro" id="IPR050582">
    <property type="entry name" value="HAD-like_SerB"/>
</dbReference>
<keyword evidence="5" id="KW-0479">Metal-binding</keyword>
<comment type="pathway">
    <text evidence="2">Amino-acid biosynthesis; L-serine biosynthesis; L-serine from 3-phospho-D-glycerate: step 3/3.</text>
</comment>
<keyword evidence="7" id="KW-0460">Magnesium</keyword>
<dbReference type="Pfam" id="PF00702">
    <property type="entry name" value="Hydrolase"/>
    <property type="match status" value="1"/>
</dbReference>
<proteinExistence type="predicted"/>
<organism evidence="11 12">
    <name type="scientific">Ramlibacter tataouinensis</name>
    <dbReference type="NCBI Taxonomy" id="94132"/>
    <lineage>
        <taxon>Bacteria</taxon>
        <taxon>Pseudomonadati</taxon>
        <taxon>Pseudomonadota</taxon>
        <taxon>Betaproteobacteria</taxon>
        <taxon>Burkholderiales</taxon>
        <taxon>Comamonadaceae</taxon>
        <taxon>Ramlibacter</taxon>
    </lineage>
</organism>
<dbReference type="SUPFAM" id="SSF56784">
    <property type="entry name" value="HAD-like"/>
    <property type="match status" value="1"/>
</dbReference>
<dbReference type="EC" id="3.1.3.3" evidence="3"/>
<accession>A0A127K1U0</accession>
<evidence type="ECO:0000256" key="9">
    <source>
        <dbReference type="ARBA" id="ARBA00048138"/>
    </source>
</evidence>
<dbReference type="GO" id="GO:0006564">
    <property type="term" value="P:L-serine biosynthetic process"/>
    <property type="evidence" value="ECO:0007669"/>
    <property type="project" value="UniProtKB-KW"/>
</dbReference>
<dbReference type="Gene3D" id="3.40.50.1000">
    <property type="entry name" value="HAD superfamily/HAD-like"/>
    <property type="match status" value="1"/>
</dbReference>
<evidence type="ECO:0000313" key="11">
    <source>
        <dbReference type="EMBL" id="AMO25472.1"/>
    </source>
</evidence>
<protein>
    <recommendedName>
        <fullName evidence="3">phosphoserine phosphatase</fullName>
        <ecNumber evidence="3">3.1.3.3</ecNumber>
    </recommendedName>
</protein>
<dbReference type="AlphaFoldDB" id="A0A127K1U0"/>
<sequence>MNQPSNLPRIVFFDLEGTLLKKHYHLDDGLVAPSAWTLLAEKLGPECLAAENESKKVWKAGGYPTYIDWMIATIDIHRRFGLTKDVFQQLIDSAELMPGATELVSELDRAGVVTVLITGGFKALADKVQQALRLRHSFAACDYFFDAVGRLDHWNLLPADEAGKVDFMQLICREYKTAPEHCAFIGDGMNDVHMAREVGFSVAFNAQRELEEVASVCVRQEVGREDLTEILRLLKR</sequence>
<dbReference type="InterPro" id="IPR036412">
    <property type="entry name" value="HAD-like_sf"/>
</dbReference>
<keyword evidence="12" id="KW-1185">Reference proteome</keyword>
<dbReference type="SFLD" id="SFLDG01129">
    <property type="entry name" value="C1.5:_HAD__Beta-PGM__Phosphata"/>
    <property type="match status" value="1"/>
</dbReference>
<evidence type="ECO:0000256" key="2">
    <source>
        <dbReference type="ARBA" id="ARBA00005135"/>
    </source>
</evidence>
<evidence type="ECO:0000256" key="8">
    <source>
        <dbReference type="ARBA" id="ARBA00023299"/>
    </source>
</evidence>
<evidence type="ECO:0000256" key="6">
    <source>
        <dbReference type="ARBA" id="ARBA00022801"/>
    </source>
</evidence>
<gene>
    <name evidence="11" type="ORF">UC35_14940</name>
</gene>
<dbReference type="GO" id="GO:0036424">
    <property type="term" value="F:L-phosphoserine phosphatase activity"/>
    <property type="evidence" value="ECO:0007669"/>
    <property type="project" value="TreeGrafter"/>
</dbReference>
<keyword evidence="8" id="KW-0718">Serine biosynthesis</keyword>